<evidence type="ECO:0000259" key="4">
    <source>
        <dbReference type="PROSITE" id="PS50893"/>
    </source>
</evidence>
<keyword evidence="5" id="KW-0132">Cell division</keyword>
<dbReference type="PANTHER" id="PTHR24220">
    <property type="entry name" value="IMPORT ATP-BINDING PROTEIN"/>
    <property type="match status" value="1"/>
</dbReference>
<keyword evidence="6" id="KW-1185">Reference proteome</keyword>
<dbReference type="Pfam" id="PF00005">
    <property type="entry name" value="ABC_tran"/>
    <property type="match status" value="1"/>
</dbReference>
<dbReference type="InterPro" id="IPR003439">
    <property type="entry name" value="ABC_transporter-like_ATP-bd"/>
</dbReference>
<dbReference type="InterPro" id="IPR017871">
    <property type="entry name" value="ABC_transporter-like_CS"/>
</dbReference>
<dbReference type="PROSITE" id="PS00211">
    <property type="entry name" value="ABC_TRANSPORTER_1"/>
    <property type="match status" value="1"/>
</dbReference>
<evidence type="ECO:0000256" key="2">
    <source>
        <dbReference type="ARBA" id="ARBA00022741"/>
    </source>
</evidence>
<dbReference type="SUPFAM" id="SSF52540">
    <property type="entry name" value="P-loop containing nucleoside triphosphate hydrolases"/>
    <property type="match status" value="1"/>
</dbReference>
<name>A0A388TDS4_TERA1</name>
<dbReference type="GO" id="GO:0005886">
    <property type="term" value="C:plasma membrane"/>
    <property type="evidence" value="ECO:0007669"/>
    <property type="project" value="UniProtKB-ARBA"/>
</dbReference>
<dbReference type="GO" id="GO:0051301">
    <property type="term" value="P:cell division"/>
    <property type="evidence" value="ECO:0007669"/>
    <property type="project" value="UniProtKB-KW"/>
</dbReference>
<comment type="caution">
    <text evidence="5">The sequence shown here is derived from an EMBL/GenBank/DDBJ whole genome shotgun (WGS) entry which is preliminary data.</text>
</comment>
<dbReference type="InterPro" id="IPR003593">
    <property type="entry name" value="AAA+_ATPase"/>
</dbReference>
<dbReference type="Proteomes" id="UP000269352">
    <property type="component" value="Unassembled WGS sequence"/>
</dbReference>
<proteinExistence type="inferred from homology"/>
<dbReference type="InterPro" id="IPR027417">
    <property type="entry name" value="P-loop_NTPase"/>
</dbReference>
<dbReference type="PANTHER" id="PTHR24220:SF470">
    <property type="entry name" value="CELL DIVISION ATP-BINDING PROTEIN FTSE"/>
    <property type="match status" value="1"/>
</dbReference>
<accession>A0A388TDS4</accession>
<keyword evidence="2" id="KW-0547">Nucleotide-binding</keyword>
<dbReference type="Gene3D" id="3.40.50.300">
    <property type="entry name" value="P-loop containing nucleotide triphosphate hydrolases"/>
    <property type="match status" value="1"/>
</dbReference>
<feature type="domain" description="ABC transporter" evidence="4">
    <location>
        <begin position="2"/>
        <end position="227"/>
    </location>
</feature>
<evidence type="ECO:0000256" key="1">
    <source>
        <dbReference type="ARBA" id="ARBA00005417"/>
    </source>
</evidence>
<keyword evidence="3 5" id="KW-0067">ATP-binding</keyword>
<comment type="similarity">
    <text evidence="1">Belongs to the ABC transporter superfamily.</text>
</comment>
<dbReference type="GO" id="GO:0022857">
    <property type="term" value="F:transmembrane transporter activity"/>
    <property type="evidence" value="ECO:0007669"/>
    <property type="project" value="TreeGrafter"/>
</dbReference>
<protein>
    <submittedName>
        <fullName evidence="5">Cell division ATP-binding protein FtsE</fullName>
    </submittedName>
</protein>
<evidence type="ECO:0000313" key="6">
    <source>
        <dbReference type="Proteomes" id="UP000269352"/>
    </source>
</evidence>
<evidence type="ECO:0000313" key="5">
    <source>
        <dbReference type="EMBL" id="GBR74650.1"/>
    </source>
</evidence>
<organism evidence="5 6">
    <name type="scientific">Termititenax aidoneus</name>
    <dbReference type="NCBI Taxonomy" id="2218524"/>
    <lineage>
        <taxon>Bacteria</taxon>
        <taxon>Bacillati</taxon>
        <taxon>Candidatus Margulisiibacteriota</taxon>
        <taxon>Candidatus Termititenacia</taxon>
        <taxon>Candidatus Termititenacales</taxon>
        <taxon>Candidatus Termititenacaceae</taxon>
        <taxon>Candidatus Termititenax</taxon>
    </lineage>
</organism>
<dbReference type="FunFam" id="3.40.50.300:FF:000056">
    <property type="entry name" value="Cell division ATP-binding protein FtsE"/>
    <property type="match status" value="1"/>
</dbReference>
<gene>
    <name evidence="5" type="primary">ftsE</name>
    <name evidence="5" type="ORF">NO1_1791</name>
</gene>
<evidence type="ECO:0000256" key="3">
    <source>
        <dbReference type="ARBA" id="ARBA00022840"/>
    </source>
</evidence>
<keyword evidence="5" id="KW-0131">Cell cycle</keyword>
<dbReference type="InterPro" id="IPR015854">
    <property type="entry name" value="ABC_transpr_LolD-like"/>
</dbReference>
<dbReference type="GO" id="GO:0005524">
    <property type="term" value="F:ATP binding"/>
    <property type="evidence" value="ECO:0007669"/>
    <property type="project" value="UniProtKB-KW"/>
</dbReference>
<dbReference type="AlphaFoldDB" id="A0A388TDS4"/>
<sequence>MIRTEKLYKLYGNNAVLNNINLQIGKSEFVFLIGPNGAGKSTLFKTIYRAELPTRGDVLVDDLSVPNLRRWQIPVLRQRIGVIFQDYKLLKYKTVYENVAYVMEVLDKPLEKIKKQVPQVLDLVGLLRKKDCKPAELSGGEQQKVSIARALVNNPRILLADEPTGNLDPDTSWEIMRLLDLINEQRKTTVVVATHDRNVVDTMRKRVIKMSSGRIVEDNMLGKYTDA</sequence>
<dbReference type="EMBL" id="BGZN01000064">
    <property type="protein sequence ID" value="GBR74650.1"/>
    <property type="molecule type" value="Genomic_DNA"/>
</dbReference>
<reference evidence="5 6" key="1">
    <citation type="journal article" date="2019" name="ISME J.">
        <title>Genome analyses of uncultured TG2/ZB3 bacteria in 'Margulisbacteria' specifically attached to ectosymbiotic spirochetes of protists in the termite gut.</title>
        <authorList>
            <person name="Utami Y.D."/>
            <person name="Kuwahara H."/>
            <person name="Igai K."/>
            <person name="Murakami T."/>
            <person name="Sugaya K."/>
            <person name="Morikawa T."/>
            <person name="Nagura Y."/>
            <person name="Yuki M."/>
            <person name="Deevong P."/>
            <person name="Inoue T."/>
            <person name="Kihara K."/>
            <person name="Lo N."/>
            <person name="Yamada A."/>
            <person name="Ohkuma M."/>
            <person name="Hongoh Y."/>
        </authorList>
    </citation>
    <scope>NUCLEOTIDE SEQUENCE [LARGE SCALE GENOMIC DNA]</scope>
    <source>
        <strain evidence="5">NkOx7-01</strain>
    </source>
</reference>
<dbReference type="PROSITE" id="PS50893">
    <property type="entry name" value="ABC_TRANSPORTER_2"/>
    <property type="match status" value="1"/>
</dbReference>
<dbReference type="GO" id="GO:0016887">
    <property type="term" value="F:ATP hydrolysis activity"/>
    <property type="evidence" value="ECO:0007669"/>
    <property type="project" value="InterPro"/>
</dbReference>
<dbReference type="SMART" id="SM00382">
    <property type="entry name" value="AAA"/>
    <property type="match status" value="1"/>
</dbReference>